<gene>
    <name evidence="2" type="ORF">PR048_006755</name>
</gene>
<sequence length="588" mass="65229">MEQRRPMTLSGTIPTCENPEVTPSGIEPGSPSWEASSLTTTPSPSRCHERVHVARREHCTPVQSPASRGDGTLVARVSVVLTALALLVLKRGKKLQAGGSLKIQPTRILPQHGVANQTQGPVTGASYSQSVFQYSHIRRTAIPFRLCNIFIYSAALPTNRSSDGCLGSCFNLHNPDTSLPRRSPPLARKEQGEEGRADENSCTIFTTPREKLYPLLNVVPLQRNPSLPHIDVQLFPLRSATGIHSPSTPAEQGKEPPVSPKTPVIEFALAFNSNPNLPKKSLAPTAPYPKTLAKIIKKTVQLAAYLSCPRVDSRSSNRWRIHCGAEKYPFGMVTIPEIVHPYLRRKIWNVAPIHSPYVPPLAGGDMSQRDPPIYIRVRPLLHGTPPPSFETCLAHALYGGGALFIGAPSIIDKPALFSYWRGEYKVCEHAPHSPCIFRALHHATHSHHARRRRSGVFTETKRSDEPVERRVAASVMSADCEHRCSEGRELLSFGETLDYFENFPDFDELITGLGSADVIIFPRIMKHLMTILETKVATTPMFYHLNNLAPWLKSIPQMTTKQKIHSCSQMSTSQMTSQMRNLQQEGEE</sequence>
<feature type="compositionally biased region" description="Basic and acidic residues" evidence="1">
    <location>
        <begin position="187"/>
        <end position="199"/>
    </location>
</feature>
<feature type="compositionally biased region" description="Polar residues" evidence="1">
    <location>
        <begin position="33"/>
        <end position="44"/>
    </location>
</feature>
<evidence type="ECO:0000313" key="2">
    <source>
        <dbReference type="EMBL" id="KAJ8894145.1"/>
    </source>
</evidence>
<proteinExistence type="predicted"/>
<evidence type="ECO:0000313" key="3">
    <source>
        <dbReference type="Proteomes" id="UP001159363"/>
    </source>
</evidence>
<feature type="region of interest" description="Disordered" evidence="1">
    <location>
        <begin position="177"/>
        <end position="199"/>
    </location>
</feature>
<dbReference type="EMBL" id="JARBHB010000002">
    <property type="protein sequence ID" value="KAJ8894145.1"/>
    <property type="molecule type" value="Genomic_DNA"/>
</dbReference>
<name>A0ABQ9ID59_9NEOP</name>
<keyword evidence="3" id="KW-1185">Reference proteome</keyword>
<feature type="region of interest" description="Disordered" evidence="1">
    <location>
        <begin position="569"/>
        <end position="588"/>
    </location>
</feature>
<evidence type="ECO:0000256" key="1">
    <source>
        <dbReference type="SAM" id="MobiDB-lite"/>
    </source>
</evidence>
<dbReference type="Proteomes" id="UP001159363">
    <property type="component" value="Chromosome 2"/>
</dbReference>
<organism evidence="2 3">
    <name type="scientific">Dryococelus australis</name>
    <dbReference type="NCBI Taxonomy" id="614101"/>
    <lineage>
        <taxon>Eukaryota</taxon>
        <taxon>Metazoa</taxon>
        <taxon>Ecdysozoa</taxon>
        <taxon>Arthropoda</taxon>
        <taxon>Hexapoda</taxon>
        <taxon>Insecta</taxon>
        <taxon>Pterygota</taxon>
        <taxon>Neoptera</taxon>
        <taxon>Polyneoptera</taxon>
        <taxon>Phasmatodea</taxon>
        <taxon>Verophasmatodea</taxon>
        <taxon>Anareolatae</taxon>
        <taxon>Phasmatidae</taxon>
        <taxon>Eurycanthinae</taxon>
        <taxon>Dryococelus</taxon>
    </lineage>
</organism>
<comment type="caution">
    <text evidence="2">The sequence shown here is derived from an EMBL/GenBank/DDBJ whole genome shotgun (WGS) entry which is preliminary data.</text>
</comment>
<protein>
    <submittedName>
        <fullName evidence="2">Uncharacterized protein</fullName>
    </submittedName>
</protein>
<feature type="compositionally biased region" description="Low complexity" evidence="1">
    <location>
        <begin position="569"/>
        <end position="579"/>
    </location>
</feature>
<feature type="region of interest" description="Disordered" evidence="1">
    <location>
        <begin position="1"/>
        <end position="45"/>
    </location>
</feature>
<reference evidence="2 3" key="1">
    <citation type="submission" date="2023-02" db="EMBL/GenBank/DDBJ databases">
        <title>LHISI_Scaffold_Assembly.</title>
        <authorList>
            <person name="Stuart O.P."/>
            <person name="Cleave R."/>
            <person name="Magrath M.J.L."/>
            <person name="Mikheyev A.S."/>
        </authorList>
    </citation>
    <scope>NUCLEOTIDE SEQUENCE [LARGE SCALE GENOMIC DNA]</scope>
    <source>
        <strain evidence="2">Daus_M_001</strain>
        <tissue evidence="2">Leg muscle</tissue>
    </source>
</reference>
<accession>A0ABQ9ID59</accession>